<sequence length="347" mass="38742">MFGLLHKLPRQLPALILFWCINWVITLILLAIANKTHHPSLVGAAIWFNMLWVCAYIVEYHGRKAFQAQERKRLARFLPRQPYSQVKALVSMARATTLLLSAGFLLAVAHANGTVVWLLVAACCVFGALCLVRFYLLCTSVLSPQAASIFGKTWPLVLALVLFFGKMLASAVLLESWDISAAQMPYTTWCLTLFMAAFIAFNVAYLLIMLVSALMEASLRRRKKRVSLAMGSQILLVAAFASVMPGLIMANTRTLGGALLNSFYQFDTRSTFRCGDRYQTIYDLGEKARYLAVGENQYRGFFLKDGDLHGVAVKCTTGDKFTWYRVLSREELGENAPVKNRGVKGAR</sequence>
<name>A0A2T7B458_9ENTR</name>
<dbReference type="AlphaFoldDB" id="A0A2T7B458"/>
<evidence type="ECO:0000313" key="2">
    <source>
        <dbReference type="EMBL" id="PUX21412.1"/>
    </source>
</evidence>
<accession>A0A2T7B458</accession>
<feature type="transmembrane region" description="Helical" evidence="1">
    <location>
        <begin position="156"/>
        <end position="174"/>
    </location>
</feature>
<organism evidence="2">
    <name type="scientific">Cronobacter turicensis</name>
    <dbReference type="NCBI Taxonomy" id="413502"/>
    <lineage>
        <taxon>Bacteria</taxon>
        <taxon>Pseudomonadati</taxon>
        <taxon>Pseudomonadota</taxon>
        <taxon>Gammaproteobacteria</taxon>
        <taxon>Enterobacterales</taxon>
        <taxon>Enterobacteriaceae</taxon>
        <taxon>Cronobacter</taxon>
    </lineage>
</organism>
<keyword evidence="1" id="KW-0812">Transmembrane</keyword>
<feature type="transmembrane region" description="Helical" evidence="1">
    <location>
        <begin position="39"/>
        <end position="58"/>
    </location>
</feature>
<reference evidence="2" key="1">
    <citation type="submission" date="2016-12" db="EMBL/GenBank/DDBJ databases">
        <title>Analysis of the Molecular Diversity Among Cronobacter Species Isolated from Filth Flies Using a Pan Genomic DNA Microarray.</title>
        <authorList>
            <person name="Pava-Ripoll M."/>
            <person name="Tall B."/>
            <person name="Farber J."/>
            <person name="Fanning S."/>
            <person name="Lehner A."/>
            <person name="Stephan R."/>
            <person name="Pagotto F."/>
            <person name="Iverson C."/>
            <person name="Ziobro G."/>
            <person name="Miller A."/>
            <person name="Pearson R."/>
            <person name="Yan Q."/>
            <person name="Kim M."/>
            <person name="Jeong S."/>
            <person name="Park J."/>
            <person name="Jun S."/>
            <person name="Choi H."/>
            <person name="Chung T."/>
            <person name="Yoo Y."/>
            <person name="Park E."/>
            <person name="Hwang S."/>
            <person name="Lee B."/>
            <person name="Sathyamoorthy V."/>
            <person name="Carter L."/>
            <person name="Mammel M."/>
            <person name="Jackson S."/>
            <person name="Kothary M."/>
            <person name="Patel I."/>
            <person name="Grim C."/>
            <person name="Gopinath G."/>
            <person name="Gangiredla J."/>
            <person name="Chase H."/>
        </authorList>
    </citation>
    <scope>NUCLEOTIDE SEQUENCE [LARGE SCALE GENOMIC DNA]</scope>
    <source>
        <strain evidence="2">MOD1-Sh41s</strain>
    </source>
</reference>
<protein>
    <submittedName>
        <fullName evidence="2">Uncharacterized protein</fullName>
    </submittedName>
</protein>
<keyword evidence="1" id="KW-0472">Membrane</keyword>
<feature type="transmembrane region" description="Helical" evidence="1">
    <location>
        <begin position="226"/>
        <end position="248"/>
    </location>
</feature>
<keyword evidence="1" id="KW-1133">Transmembrane helix</keyword>
<feature type="transmembrane region" description="Helical" evidence="1">
    <location>
        <begin position="115"/>
        <end position="136"/>
    </location>
</feature>
<gene>
    <name evidence="2" type="ORF">BS411_12725</name>
</gene>
<proteinExistence type="predicted"/>
<dbReference type="RefSeq" id="WP_075198700.1">
    <property type="nucleotide sequence ID" value="NZ_CP187984.1"/>
</dbReference>
<comment type="caution">
    <text evidence="2">The sequence shown here is derived from an EMBL/GenBank/DDBJ whole genome shotgun (WGS) entry which is preliminary data.</text>
</comment>
<feature type="transmembrane region" description="Helical" evidence="1">
    <location>
        <begin position="12"/>
        <end position="33"/>
    </location>
</feature>
<feature type="transmembrane region" description="Helical" evidence="1">
    <location>
        <begin position="88"/>
        <end position="109"/>
    </location>
</feature>
<evidence type="ECO:0000256" key="1">
    <source>
        <dbReference type="SAM" id="Phobius"/>
    </source>
</evidence>
<feature type="transmembrane region" description="Helical" evidence="1">
    <location>
        <begin position="186"/>
        <end position="214"/>
    </location>
</feature>
<dbReference type="EMBL" id="MSAG01000020">
    <property type="protein sequence ID" value="PUX21412.1"/>
    <property type="molecule type" value="Genomic_DNA"/>
</dbReference>
<dbReference type="OrthoDB" id="6564384at2"/>